<dbReference type="AlphaFoldDB" id="A0A5B7KHL6"/>
<proteinExistence type="predicted"/>
<protein>
    <submittedName>
        <fullName evidence="1">Uncharacterized protein</fullName>
    </submittedName>
</protein>
<dbReference type="Proteomes" id="UP000324222">
    <property type="component" value="Unassembled WGS sequence"/>
</dbReference>
<sequence length="53" mass="5984">MKDISVLDGVPRSAHNHDVAKVRHDLRCRSHHSHLLLLLVLSFSCASASNYIY</sequence>
<accession>A0A5B7KHL6</accession>
<organism evidence="1 2">
    <name type="scientific">Portunus trituberculatus</name>
    <name type="common">Swimming crab</name>
    <name type="synonym">Neptunus trituberculatus</name>
    <dbReference type="NCBI Taxonomy" id="210409"/>
    <lineage>
        <taxon>Eukaryota</taxon>
        <taxon>Metazoa</taxon>
        <taxon>Ecdysozoa</taxon>
        <taxon>Arthropoda</taxon>
        <taxon>Crustacea</taxon>
        <taxon>Multicrustacea</taxon>
        <taxon>Malacostraca</taxon>
        <taxon>Eumalacostraca</taxon>
        <taxon>Eucarida</taxon>
        <taxon>Decapoda</taxon>
        <taxon>Pleocyemata</taxon>
        <taxon>Brachyura</taxon>
        <taxon>Eubrachyura</taxon>
        <taxon>Portunoidea</taxon>
        <taxon>Portunidae</taxon>
        <taxon>Portuninae</taxon>
        <taxon>Portunus</taxon>
    </lineage>
</organism>
<gene>
    <name evidence="1" type="ORF">E2C01_102121</name>
</gene>
<evidence type="ECO:0000313" key="2">
    <source>
        <dbReference type="Proteomes" id="UP000324222"/>
    </source>
</evidence>
<reference evidence="1 2" key="1">
    <citation type="submission" date="2019-05" db="EMBL/GenBank/DDBJ databases">
        <title>Another draft genome of Portunus trituberculatus and its Hox gene families provides insights of decapod evolution.</title>
        <authorList>
            <person name="Jeong J.-H."/>
            <person name="Song I."/>
            <person name="Kim S."/>
            <person name="Choi T."/>
            <person name="Kim D."/>
            <person name="Ryu S."/>
            <person name="Kim W."/>
        </authorList>
    </citation>
    <scope>NUCLEOTIDE SEQUENCE [LARGE SCALE GENOMIC DNA]</scope>
    <source>
        <tissue evidence="1">Muscle</tissue>
    </source>
</reference>
<dbReference type="EMBL" id="VSRR010150522">
    <property type="protein sequence ID" value="MPD06316.1"/>
    <property type="molecule type" value="Genomic_DNA"/>
</dbReference>
<evidence type="ECO:0000313" key="1">
    <source>
        <dbReference type="EMBL" id="MPD06316.1"/>
    </source>
</evidence>
<keyword evidence="2" id="KW-1185">Reference proteome</keyword>
<name>A0A5B7KHL6_PORTR</name>
<comment type="caution">
    <text evidence="1">The sequence shown here is derived from an EMBL/GenBank/DDBJ whole genome shotgun (WGS) entry which is preliminary data.</text>
</comment>